<keyword evidence="3" id="KW-1133">Transmembrane helix</keyword>
<proteinExistence type="predicted"/>
<feature type="transmembrane region" description="Helical" evidence="3">
    <location>
        <begin position="161"/>
        <end position="180"/>
    </location>
</feature>
<dbReference type="PROSITE" id="PS50111">
    <property type="entry name" value="CHEMOTAXIS_TRANSDUC_2"/>
    <property type="match status" value="1"/>
</dbReference>
<evidence type="ECO:0000256" key="3">
    <source>
        <dbReference type="SAM" id="Phobius"/>
    </source>
</evidence>
<feature type="transmembrane region" description="Helical" evidence="3">
    <location>
        <begin position="52"/>
        <end position="77"/>
    </location>
</feature>
<organism evidence="5 6">
    <name type="scientific">Paenibacillus cookii</name>
    <dbReference type="NCBI Taxonomy" id="157839"/>
    <lineage>
        <taxon>Bacteria</taxon>
        <taxon>Bacillati</taxon>
        <taxon>Bacillota</taxon>
        <taxon>Bacilli</taxon>
        <taxon>Bacillales</taxon>
        <taxon>Paenibacillaceae</taxon>
        <taxon>Paenibacillus</taxon>
    </lineage>
</organism>
<reference evidence="5 6" key="1">
    <citation type="submission" date="2021-03" db="EMBL/GenBank/DDBJ databases">
        <title>Antimicrobial resistance genes in bacteria isolated from Japanese honey, and their potential for conferring macrolide and lincosamide resistance in the American foulbrood pathogen Paenibacillus larvae.</title>
        <authorList>
            <person name="Okamoto M."/>
            <person name="Kumagai M."/>
            <person name="Kanamori H."/>
            <person name="Takamatsu D."/>
        </authorList>
    </citation>
    <scope>NUCLEOTIDE SEQUENCE [LARGE SCALE GENOMIC DNA]</scope>
    <source>
        <strain evidence="5 6">J21TS3</strain>
    </source>
</reference>
<evidence type="ECO:0000313" key="6">
    <source>
        <dbReference type="Proteomes" id="UP000680638"/>
    </source>
</evidence>
<dbReference type="RefSeq" id="WP_212949194.1">
    <property type="nucleotide sequence ID" value="NZ_BORW01000007.1"/>
</dbReference>
<feature type="transmembrane region" description="Helical" evidence="3">
    <location>
        <begin position="84"/>
        <end position="103"/>
    </location>
</feature>
<dbReference type="InterPro" id="IPR004089">
    <property type="entry name" value="MCPsignal_dom"/>
</dbReference>
<dbReference type="SUPFAM" id="SSF58104">
    <property type="entry name" value="Methyl-accepting chemotaxis protein (MCP) signaling domain"/>
    <property type="match status" value="1"/>
</dbReference>
<dbReference type="CDD" id="cd11386">
    <property type="entry name" value="MCP_signal"/>
    <property type="match status" value="1"/>
</dbReference>
<dbReference type="PANTHER" id="PTHR32089:SF112">
    <property type="entry name" value="LYSOZYME-LIKE PROTEIN-RELATED"/>
    <property type="match status" value="1"/>
</dbReference>
<protein>
    <recommendedName>
        <fullName evidence="4">Methyl-accepting transducer domain-containing protein</fullName>
    </recommendedName>
</protein>
<keyword evidence="6" id="KW-1185">Reference proteome</keyword>
<accession>A0ABQ4LVD5</accession>
<keyword evidence="1 2" id="KW-0807">Transducer</keyword>
<dbReference type="Pfam" id="PF00015">
    <property type="entry name" value="MCPsignal"/>
    <property type="match status" value="1"/>
</dbReference>
<sequence length="515" mass="56109">MITQKNRFMLQLSAAVILLSVFPHLLNGHWDVFTGMNAATMEGMGMGVMNYAARFRVILNLLLVIPFALWATGLIVFRHKADQRWIPVLNTLALTFASISIIAGGGGHVELHFSIFMVIAILAYYENISLVVLMTVIFALQHAAGYLVIPEIVFGTSSYSFGMVCVHALFLVLTAGATMLQINSSARIRRALESEKQHERKRAVQDVIKRLSSASSQIVGSAGQLSTAAAETAHSNHRMVQSMQDIVEGTQSQVIGSAESTRAMREIAAGITRIASFSTEVSRSAQQSAALAEEGNESARRVSEQMERIQLAVNRSDHRVQTLNDRALEIGKLLETIRAISSQTDLLALNAAIEASRAGEHGRGFAVVASEVRKLSDQSGKMAGEISRLVETVRQDSLDALLSMDEVHESVRSGMDITLSAGRSFEKLQVLSKQVADHIQDISATVQQISSGSGQVSASIGDLSSIASRNEDISRKVSAEFRSHASFLEEMQGTARLLHESSRELEAIMDQMQRE</sequence>
<evidence type="ECO:0000313" key="5">
    <source>
        <dbReference type="EMBL" id="GIO67093.1"/>
    </source>
</evidence>
<dbReference type="PANTHER" id="PTHR32089">
    <property type="entry name" value="METHYL-ACCEPTING CHEMOTAXIS PROTEIN MCPB"/>
    <property type="match status" value="1"/>
</dbReference>
<comment type="caution">
    <text evidence="5">The sequence shown here is derived from an EMBL/GenBank/DDBJ whole genome shotgun (WGS) entry which is preliminary data.</text>
</comment>
<evidence type="ECO:0000259" key="4">
    <source>
        <dbReference type="PROSITE" id="PS50111"/>
    </source>
</evidence>
<name>A0ABQ4LVD5_9BACL</name>
<keyword evidence="3" id="KW-0812">Transmembrane</keyword>
<keyword evidence="3" id="KW-0472">Membrane</keyword>
<feature type="domain" description="Methyl-accepting transducer" evidence="4">
    <location>
        <begin position="228"/>
        <end position="464"/>
    </location>
</feature>
<dbReference type="EMBL" id="BORW01000007">
    <property type="protein sequence ID" value="GIO67093.1"/>
    <property type="molecule type" value="Genomic_DNA"/>
</dbReference>
<dbReference type="Proteomes" id="UP000680638">
    <property type="component" value="Unassembled WGS sequence"/>
</dbReference>
<evidence type="ECO:0000256" key="1">
    <source>
        <dbReference type="ARBA" id="ARBA00023224"/>
    </source>
</evidence>
<dbReference type="Gene3D" id="1.10.287.950">
    <property type="entry name" value="Methyl-accepting chemotaxis protein"/>
    <property type="match status" value="1"/>
</dbReference>
<gene>
    <name evidence="5" type="ORF">J21TS3_19140</name>
</gene>
<evidence type="ECO:0000256" key="2">
    <source>
        <dbReference type="PROSITE-ProRule" id="PRU00284"/>
    </source>
</evidence>
<dbReference type="SMART" id="SM00283">
    <property type="entry name" value="MA"/>
    <property type="match status" value="1"/>
</dbReference>